<protein>
    <submittedName>
        <fullName evidence="1">Uncharacterized protein</fullName>
    </submittedName>
</protein>
<dbReference type="AlphaFoldDB" id="A0A1V1P7B4"/>
<gene>
    <name evidence="1" type="ORF">OMM_08620</name>
</gene>
<accession>A0A1V1P7B4</accession>
<comment type="caution">
    <text evidence="1">The sequence shown here is derived from an EMBL/GenBank/DDBJ whole genome shotgun (WGS) entry which is preliminary data.</text>
</comment>
<organism evidence="1 2">
    <name type="scientific">Candidatus Magnetoglobus multicellularis str. Araruama</name>
    <dbReference type="NCBI Taxonomy" id="890399"/>
    <lineage>
        <taxon>Bacteria</taxon>
        <taxon>Pseudomonadati</taxon>
        <taxon>Thermodesulfobacteriota</taxon>
        <taxon>Desulfobacteria</taxon>
        <taxon>Desulfobacterales</taxon>
        <taxon>Desulfobacteraceae</taxon>
        <taxon>Candidatus Magnetoglobus</taxon>
    </lineage>
</organism>
<evidence type="ECO:0000313" key="2">
    <source>
        <dbReference type="Proteomes" id="UP000189670"/>
    </source>
</evidence>
<sequence length="110" mass="12867">MKQYQIDQIRLADYPTIKDHMDQNYGPADLGNLYWIPLPEHLYDSIQANHTTCHPLYFAIELQESCLTCEFLIRSRNRIRCDCIKYANGNQISYLIEFTDSIFDITGVVT</sequence>
<name>A0A1V1P7B4_9BACT</name>
<evidence type="ECO:0000313" key="1">
    <source>
        <dbReference type="EMBL" id="ETR70700.1"/>
    </source>
</evidence>
<reference evidence="2" key="1">
    <citation type="submission" date="2012-11" db="EMBL/GenBank/DDBJ databases">
        <authorList>
            <person name="Lucero-Rivera Y.E."/>
            <person name="Tovar-Ramirez D."/>
        </authorList>
    </citation>
    <scope>NUCLEOTIDE SEQUENCE [LARGE SCALE GENOMIC DNA]</scope>
    <source>
        <strain evidence="2">Araruama</strain>
    </source>
</reference>
<proteinExistence type="predicted"/>
<dbReference type="EMBL" id="ATBP01000383">
    <property type="protein sequence ID" value="ETR70700.1"/>
    <property type="molecule type" value="Genomic_DNA"/>
</dbReference>
<dbReference type="Proteomes" id="UP000189670">
    <property type="component" value="Unassembled WGS sequence"/>
</dbReference>